<dbReference type="RefSeq" id="WP_109459140.1">
    <property type="nucleotide sequence ID" value="NZ_QFBC01000006.1"/>
</dbReference>
<accession>A0A2U2DQ85</accession>
<dbReference type="Pfam" id="PF06114">
    <property type="entry name" value="Peptidase_M78"/>
    <property type="match status" value="1"/>
</dbReference>
<comment type="caution">
    <text evidence="2">The sequence shown here is derived from an EMBL/GenBank/DDBJ whole genome shotgun (WGS) entry which is preliminary data.</text>
</comment>
<dbReference type="EMBL" id="QFBC01000006">
    <property type="protein sequence ID" value="PWE55442.1"/>
    <property type="molecule type" value="Genomic_DNA"/>
</dbReference>
<dbReference type="AlphaFoldDB" id="A0A2U2DQ85"/>
<evidence type="ECO:0000313" key="3">
    <source>
        <dbReference type="Proteomes" id="UP000245252"/>
    </source>
</evidence>
<evidence type="ECO:0000259" key="1">
    <source>
        <dbReference type="Pfam" id="PF06114"/>
    </source>
</evidence>
<evidence type="ECO:0000313" key="2">
    <source>
        <dbReference type="EMBL" id="PWE55442.1"/>
    </source>
</evidence>
<gene>
    <name evidence="2" type="ORF">DEM27_15410</name>
</gene>
<dbReference type="Gene3D" id="1.10.10.2910">
    <property type="match status" value="1"/>
</dbReference>
<organism evidence="2 3">
    <name type="scientific">Metarhizobium album</name>
    <dbReference type="NCBI Taxonomy" id="2182425"/>
    <lineage>
        <taxon>Bacteria</taxon>
        <taxon>Pseudomonadati</taxon>
        <taxon>Pseudomonadota</taxon>
        <taxon>Alphaproteobacteria</taxon>
        <taxon>Hyphomicrobiales</taxon>
        <taxon>Rhizobiaceae</taxon>
        <taxon>Metarhizobium</taxon>
    </lineage>
</organism>
<dbReference type="PANTHER" id="PTHR43236:SF2">
    <property type="entry name" value="BLL0069 PROTEIN"/>
    <property type="match status" value="1"/>
</dbReference>
<dbReference type="Proteomes" id="UP000245252">
    <property type="component" value="Unassembled WGS sequence"/>
</dbReference>
<protein>
    <submittedName>
        <fullName evidence="2">ImmA/IrrE family metallo-endopeptidase</fullName>
    </submittedName>
</protein>
<dbReference type="OrthoDB" id="9794834at2"/>
<keyword evidence="3" id="KW-1185">Reference proteome</keyword>
<dbReference type="PANTHER" id="PTHR43236">
    <property type="entry name" value="ANTITOXIN HIGA1"/>
    <property type="match status" value="1"/>
</dbReference>
<name>A0A2U2DQ85_9HYPH</name>
<proteinExistence type="predicted"/>
<sequence>MKYHNPLPTGASKRAVSDFAEEVADEVNYQPGMPIEHLVADLNGYISYRNAVGDKPESILIEPDRSFEIFLPTMTSMARNRFTIAHELGHLFLHFPLVSEEFPGDGMRAYRWIEGNDQRCEWEANWFAAAFTMPEAMFRKIVDEEGIDAAARFFGVSGQAARVRAKGLEGT</sequence>
<feature type="domain" description="IrrE N-terminal-like" evidence="1">
    <location>
        <begin position="69"/>
        <end position="165"/>
    </location>
</feature>
<reference evidence="2 3" key="1">
    <citation type="submission" date="2018-05" db="EMBL/GenBank/DDBJ databases">
        <title>The draft genome of strain NS-104.</title>
        <authorList>
            <person name="Hang P."/>
            <person name="Jiang J."/>
        </authorList>
    </citation>
    <scope>NUCLEOTIDE SEQUENCE [LARGE SCALE GENOMIC DNA]</scope>
    <source>
        <strain evidence="2 3">NS-104</strain>
    </source>
</reference>
<dbReference type="InterPro" id="IPR052345">
    <property type="entry name" value="Rad_response_metalloprotease"/>
</dbReference>
<dbReference type="InterPro" id="IPR010359">
    <property type="entry name" value="IrrE_HExxH"/>
</dbReference>